<keyword evidence="1" id="KW-0406">Ion transport</keyword>
<feature type="region of interest" description="Disordered" evidence="2">
    <location>
        <begin position="17"/>
        <end position="36"/>
    </location>
</feature>
<dbReference type="PATRIC" id="fig|442562.3.peg.427"/>
<accession>A0A017HU05</accession>
<dbReference type="HOGENOM" id="CLU_137927_0_1_5"/>
<evidence type="ECO:0000256" key="3">
    <source>
        <dbReference type="SAM" id="Phobius"/>
    </source>
</evidence>
<keyword evidence="5" id="KW-1185">Reference proteome</keyword>
<keyword evidence="1" id="KW-0375">Hydrogen ion transport</keyword>
<name>A0A017HU05_9RHOB</name>
<dbReference type="EMBL" id="AOSK01000019">
    <property type="protein sequence ID" value="EYD77967.1"/>
    <property type="molecule type" value="Genomic_DNA"/>
</dbReference>
<dbReference type="AlphaFoldDB" id="A0A017HU05"/>
<dbReference type="InterPro" id="IPR016989">
    <property type="entry name" value="Atp1_alphaprobac"/>
</dbReference>
<dbReference type="GO" id="GO:1902600">
    <property type="term" value="P:proton transmembrane transport"/>
    <property type="evidence" value="ECO:0007669"/>
    <property type="project" value="UniProtKB-KW"/>
</dbReference>
<evidence type="ECO:0000313" key="4">
    <source>
        <dbReference type="EMBL" id="EYD77967.1"/>
    </source>
</evidence>
<evidence type="ECO:0000256" key="2">
    <source>
        <dbReference type="SAM" id="MobiDB-lite"/>
    </source>
</evidence>
<keyword evidence="1 3" id="KW-0472">Membrane</keyword>
<keyword evidence="1" id="KW-0813">Transport</keyword>
<sequence>MSDPDDRSEHERLRALEERLARARGTEPKSQAEEHYSQASLAWRMVIELVAGLMIGFGIGYGIDRLFGTLPIFLVIFVFLGLAAGIKTMLRSAQEMQRKREAEASQRTED</sequence>
<reference evidence="4 5" key="1">
    <citation type="submission" date="2013-02" db="EMBL/GenBank/DDBJ databases">
        <authorList>
            <person name="Fiebig A."/>
            <person name="Goeker M."/>
            <person name="Klenk H.-P.P."/>
        </authorList>
    </citation>
    <scope>NUCLEOTIDE SEQUENCE [LARGE SCALE GENOMIC DNA]</scope>
    <source>
        <strain evidence="4 5">DSM 19309</strain>
    </source>
</reference>
<evidence type="ECO:0000313" key="5">
    <source>
        <dbReference type="Proteomes" id="UP000019666"/>
    </source>
</evidence>
<dbReference type="InterPro" id="IPR032820">
    <property type="entry name" value="ATPase_put"/>
</dbReference>
<organism evidence="4 5">
    <name type="scientific">Rubellimicrobium mesophilum DSM 19309</name>
    <dbReference type="NCBI Taxonomy" id="442562"/>
    <lineage>
        <taxon>Bacteria</taxon>
        <taxon>Pseudomonadati</taxon>
        <taxon>Pseudomonadota</taxon>
        <taxon>Alphaproteobacteria</taxon>
        <taxon>Rhodobacterales</taxon>
        <taxon>Roseobacteraceae</taxon>
        <taxon>Rubellimicrobium</taxon>
    </lineage>
</organism>
<protein>
    <recommendedName>
        <fullName evidence="1">ATP synthase protein I</fullName>
    </recommendedName>
</protein>
<dbReference type="GO" id="GO:0045259">
    <property type="term" value="C:proton-transporting ATP synthase complex"/>
    <property type="evidence" value="ECO:0007669"/>
    <property type="project" value="UniProtKB-UniRule"/>
</dbReference>
<keyword evidence="3" id="KW-1133">Transmembrane helix</keyword>
<feature type="transmembrane region" description="Helical" evidence="3">
    <location>
        <begin position="41"/>
        <end position="63"/>
    </location>
</feature>
<dbReference type="PIRSF" id="PIRSF032126">
    <property type="entry name" value="F0F1_ATP_synthase_subunit_I"/>
    <property type="match status" value="1"/>
</dbReference>
<feature type="transmembrane region" description="Helical" evidence="3">
    <location>
        <begin position="69"/>
        <end position="90"/>
    </location>
</feature>
<comment type="function">
    <text evidence="1">A possible function for this protein is to guide the assembly of the membrane sector of the ATPase enzyme complex.</text>
</comment>
<dbReference type="STRING" id="442562.Rumeso_00428"/>
<dbReference type="Pfam" id="PF09527">
    <property type="entry name" value="ATPase_gene1"/>
    <property type="match status" value="1"/>
</dbReference>
<gene>
    <name evidence="4" type="ORF">Rumeso_00428</name>
</gene>
<proteinExistence type="inferred from homology"/>
<comment type="caution">
    <text evidence="4">The sequence shown here is derived from an EMBL/GenBank/DDBJ whole genome shotgun (WGS) entry which is preliminary data.</text>
</comment>
<dbReference type="RefSeq" id="WP_037280646.1">
    <property type="nucleotide sequence ID" value="NZ_KK088575.1"/>
</dbReference>
<dbReference type="Proteomes" id="UP000019666">
    <property type="component" value="Unassembled WGS sequence"/>
</dbReference>
<comment type="similarity">
    <text evidence="1">Belongs to the bacterial AtpI family.</text>
</comment>
<dbReference type="OrthoDB" id="15401at2"/>
<keyword evidence="3" id="KW-0812">Transmembrane</keyword>
<evidence type="ECO:0000256" key="1">
    <source>
        <dbReference type="PIRNR" id="PIRNR032126"/>
    </source>
</evidence>